<evidence type="ECO:0000313" key="7">
    <source>
        <dbReference type="Proteomes" id="UP000006054"/>
    </source>
</evidence>
<reference evidence="7" key="1">
    <citation type="submission" date="2012-06" db="EMBL/GenBank/DDBJ databases">
        <title>The complete genome of Flexibacter litoralis DSM 6794.</title>
        <authorList>
            <person name="Lucas S."/>
            <person name="Copeland A."/>
            <person name="Lapidus A."/>
            <person name="Glavina del Rio T."/>
            <person name="Dalin E."/>
            <person name="Tice H."/>
            <person name="Bruce D."/>
            <person name="Goodwin L."/>
            <person name="Pitluck S."/>
            <person name="Peters L."/>
            <person name="Ovchinnikova G."/>
            <person name="Lu M."/>
            <person name="Kyrpides N."/>
            <person name="Mavromatis K."/>
            <person name="Ivanova N."/>
            <person name="Brettin T."/>
            <person name="Detter J.C."/>
            <person name="Han C."/>
            <person name="Larimer F."/>
            <person name="Land M."/>
            <person name="Hauser L."/>
            <person name="Markowitz V."/>
            <person name="Cheng J.-F."/>
            <person name="Hugenholtz P."/>
            <person name="Woyke T."/>
            <person name="Wu D."/>
            <person name="Spring S."/>
            <person name="Lang E."/>
            <person name="Kopitz M."/>
            <person name="Brambilla E."/>
            <person name="Klenk H.-P."/>
            <person name="Eisen J.A."/>
        </authorList>
    </citation>
    <scope>NUCLEOTIDE SEQUENCE [LARGE SCALE GENOMIC DNA]</scope>
    <source>
        <strain evidence="7">ATCC 23117 / DSM 6794 / NBRC 15988 / NCIMB 1366 / Sio-4</strain>
    </source>
</reference>
<dbReference type="AlphaFoldDB" id="I4AHC1"/>
<evidence type="ECO:0008006" key="8">
    <source>
        <dbReference type="Google" id="ProtNLM"/>
    </source>
</evidence>
<evidence type="ECO:0000313" key="6">
    <source>
        <dbReference type="EMBL" id="AFM03356.1"/>
    </source>
</evidence>
<feature type="transmembrane region" description="Helical" evidence="5">
    <location>
        <begin position="31"/>
        <end position="54"/>
    </location>
</feature>
<evidence type="ECO:0000256" key="4">
    <source>
        <dbReference type="ARBA" id="ARBA00023136"/>
    </source>
</evidence>
<protein>
    <recommendedName>
        <fullName evidence="8">Multidrug resistance efflux pump</fullName>
    </recommendedName>
</protein>
<keyword evidence="7" id="KW-1185">Reference proteome</keyword>
<organism evidence="6 7">
    <name type="scientific">Bernardetia litoralis (strain ATCC 23117 / DSM 6794 / NBRC 15988 / NCIMB 1366 / Fx l1 / Sio-4)</name>
    <name type="common">Flexibacter litoralis</name>
    <dbReference type="NCBI Taxonomy" id="880071"/>
    <lineage>
        <taxon>Bacteria</taxon>
        <taxon>Pseudomonadati</taxon>
        <taxon>Bacteroidota</taxon>
        <taxon>Cytophagia</taxon>
        <taxon>Cytophagales</taxon>
        <taxon>Bernardetiaceae</taxon>
        <taxon>Bernardetia</taxon>
    </lineage>
</organism>
<dbReference type="EMBL" id="CP003345">
    <property type="protein sequence ID" value="AFM03356.1"/>
    <property type="molecule type" value="Genomic_DNA"/>
</dbReference>
<evidence type="ECO:0000256" key="2">
    <source>
        <dbReference type="ARBA" id="ARBA00022692"/>
    </source>
</evidence>
<dbReference type="HOGENOM" id="CLU_050642_0_0_10"/>
<sequence length="446" mass="51788">MIIMKNTTEIETIFHSYSEETQELLTSPQGFFMRSGITIISSVLLLMFLVSYFIRYPELSTSEVTIYANQAKASLFPKINSRIVLINTTHNQNVKENELLLVLESTTNWKEAQKLEQYLDTLSSQNSSFEEVDFFEKNEIPIFTNLGNLQLDYEQLKNNILDFQLFLNTNSHAQKQSAIRSEIEIQNSLSIILQEKYDLQKRDYELNKQKYITDSLLYKSDAIAKQEFLQTKSAFLNKESSFLQNKEANLNAQMRVSQLNQQLVEVSIAYQEQAFKYKQQLRTSFATLKKMLEDWKTTYLIISPIEGKISFFNPLNLYQSVSIDKEIISIIPQKNAIYAYTKVDSKYISKLKVEENPNKAKIKLEAYPFARYGWINAEIQQISLAPQENKYSVQLKLNNGLQTSRNVIVDLNSKSEIYGTVEIVLEERSLLDKFLEQTVYSIEAFE</sequence>
<dbReference type="STRING" id="880071.Fleli_0901"/>
<name>I4AHC1_BERLS</name>
<comment type="subcellular location">
    <subcellularLocation>
        <location evidence="1">Membrane</location>
        <topology evidence="1">Single-pass membrane protein</topology>
    </subcellularLocation>
</comment>
<dbReference type="PANTHER" id="PTHR30386">
    <property type="entry name" value="MEMBRANE FUSION SUBUNIT OF EMRAB-TOLC MULTIDRUG EFFLUX PUMP"/>
    <property type="match status" value="1"/>
</dbReference>
<keyword evidence="2 5" id="KW-0812">Transmembrane</keyword>
<gene>
    <name evidence="6" type="ordered locus">Fleli_0901</name>
</gene>
<evidence type="ECO:0000256" key="1">
    <source>
        <dbReference type="ARBA" id="ARBA00004167"/>
    </source>
</evidence>
<dbReference type="eggNOG" id="COG0845">
    <property type="taxonomic scope" value="Bacteria"/>
</dbReference>
<dbReference type="PANTHER" id="PTHR30386:SF26">
    <property type="entry name" value="TRANSPORT PROTEIN COMB"/>
    <property type="match status" value="1"/>
</dbReference>
<evidence type="ECO:0000256" key="5">
    <source>
        <dbReference type="SAM" id="Phobius"/>
    </source>
</evidence>
<accession>I4AHC1</accession>
<dbReference type="InterPro" id="IPR050739">
    <property type="entry name" value="MFP"/>
</dbReference>
<dbReference type="KEGG" id="fli:Fleli_0901"/>
<proteinExistence type="predicted"/>
<keyword evidence="3 5" id="KW-1133">Transmembrane helix</keyword>
<keyword evidence="4 5" id="KW-0472">Membrane</keyword>
<evidence type="ECO:0000256" key="3">
    <source>
        <dbReference type="ARBA" id="ARBA00022989"/>
    </source>
</evidence>
<dbReference type="GO" id="GO:0016020">
    <property type="term" value="C:membrane"/>
    <property type="evidence" value="ECO:0007669"/>
    <property type="project" value="UniProtKB-SubCell"/>
</dbReference>
<dbReference type="Proteomes" id="UP000006054">
    <property type="component" value="Chromosome"/>
</dbReference>